<dbReference type="PROSITE" id="PS00262">
    <property type="entry name" value="INSULIN"/>
    <property type="match status" value="1"/>
</dbReference>
<dbReference type="SUPFAM" id="SSF56994">
    <property type="entry name" value="Insulin-like"/>
    <property type="match status" value="1"/>
</dbReference>
<proteinExistence type="inferred from homology"/>
<organism evidence="3 4">
    <name type="scientific">Acrobeloides nanus</name>
    <dbReference type="NCBI Taxonomy" id="290746"/>
    <lineage>
        <taxon>Eukaryota</taxon>
        <taxon>Metazoa</taxon>
        <taxon>Ecdysozoa</taxon>
        <taxon>Nematoda</taxon>
        <taxon>Chromadorea</taxon>
        <taxon>Rhabditida</taxon>
        <taxon>Tylenchina</taxon>
        <taxon>Cephalobomorpha</taxon>
        <taxon>Cephaloboidea</taxon>
        <taxon>Cephalobidae</taxon>
        <taxon>Acrobeloides</taxon>
    </lineage>
</organism>
<dbReference type="AlphaFoldDB" id="A0A914D9I7"/>
<dbReference type="Proteomes" id="UP000887540">
    <property type="component" value="Unplaced"/>
</dbReference>
<comment type="similarity">
    <text evidence="1">Belongs to the insulin family.</text>
</comment>
<dbReference type="CDD" id="cd00101">
    <property type="entry name" value="IlGF_like"/>
    <property type="match status" value="1"/>
</dbReference>
<dbReference type="WBParaSite" id="ACRNAN_scaffold2136.g19762.t1">
    <property type="protein sequence ID" value="ACRNAN_scaffold2136.g19762.t1"/>
    <property type="gene ID" value="ACRNAN_scaffold2136.g19762"/>
</dbReference>
<evidence type="ECO:0000256" key="2">
    <source>
        <dbReference type="ARBA" id="ARBA00022729"/>
    </source>
</evidence>
<dbReference type="InterPro" id="IPR022353">
    <property type="entry name" value="Insulin_CS"/>
</dbReference>
<keyword evidence="2" id="KW-0732">Signal</keyword>
<evidence type="ECO:0000313" key="4">
    <source>
        <dbReference type="WBParaSite" id="ACRNAN_scaffold2136.g19762.t1"/>
    </source>
</evidence>
<name>A0A914D9I7_9BILA</name>
<protein>
    <submittedName>
        <fullName evidence="4">Insulin-like domain-containing protein</fullName>
    </submittedName>
</protein>
<accession>A0A914D9I7</accession>
<dbReference type="InterPro" id="IPR036438">
    <property type="entry name" value="Insulin-like_sf"/>
</dbReference>
<reference evidence="4" key="1">
    <citation type="submission" date="2022-11" db="UniProtKB">
        <authorList>
            <consortium name="WormBaseParasite"/>
        </authorList>
    </citation>
    <scope>IDENTIFICATION</scope>
</reference>
<sequence>MTRSIPLPLIWGMKGLFRYENIDEDGDLAYFEGLKIAKECCSFGCSVNQLEQLCCTFSYKKPDEEQKNMTKLRNSPYKPL</sequence>
<keyword evidence="3" id="KW-1185">Reference proteome</keyword>
<evidence type="ECO:0000313" key="3">
    <source>
        <dbReference type="Proteomes" id="UP000887540"/>
    </source>
</evidence>
<evidence type="ECO:0000256" key="1">
    <source>
        <dbReference type="ARBA" id="ARBA00009034"/>
    </source>
</evidence>